<sequence length="505" mass="55892">MVTLINSSYYAGDPPGEEPSTSPVGHLVRQLIPLVLKSRLGSDYYCVQAHHPTAPTCYLTLTDNAIPPLSTMWQLSIGITYQHTLLERWIIQWQPAAIQKTHMDTSSLLQAIDTPAAIQEKILDTSSLILQAIDTHIRVLPLYNVLAHMAKSQVGFVITTNDPHHPGCHSLDSPPLADSTSATTTCIGSMDDPVGGQLDVKVVYDEHVGRILTKATPTPPVPFLTLPSTIGRRRLSRLSLSALDDEQQDHSLPLAIPLSTSPIQYTHHGHSLAYSTLPTPTYQRRLSLPIHSQHLQHHGLAGNYEESLLSGRMSTLLPSKPIWFHAQIGVLGHGRVKSALRCPPHCSVVFPAYFYNGQQQQEQEVVVVQTVASTLSPPPPFVGTVDLSVDQEGIASPGYRIPSKGQLQIAIKNPNKFLVKLFLVPYDVSAMPRNTKTFLRQKAYLQSSPLVLKYAVHLQLCRTDKNRVYLYNQVRVVFVNRSLDAREQLLTVCEGPKEPVYSPLK</sequence>
<dbReference type="PANTHER" id="PTHR13199:SF11">
    <property type="entry name" value="PROTEIN ATOSSA"/>
    <property type="match status" value="1"/>
</dbReference>
<dbReference type="AlphaFoldDB" id="A0A163K844"/>
<dbReference type="InterPro" id="IPR025261">
    <property type="entry name" value="Atos-like_cons_dom"/>
</dbReference>
<reference evidence="2" key="1">
    <citation type="submission" date="2016-04" db="EMBL/GenBank/DDBJ databases">
        <authorList>
            <person name="Evans L.H."/>
            <person name="Alamgir A."/>
            <person name="Owens N."/>
            <person name="Weber N.D."/>
            <person name="Virtaneva K."/>
            <person name="Barbian K."/>
            <person name="Babar A."/>
            <person name="Rosenke K."/>
        </authorList>
    </citation>
    <scope>NUCLEOTIDE SEQUENCE [LARGE SCALE GENOMIC DNA]</scope>
    <source>
        <strain evidence="2">CBS 101.48</strain>
    </source>
</reference>
<dbReference type="PANTHER" id="PTHR13199">
    <property type="entry name" value="GH03947P"/>
    <property type="match status" value="1"/>
</dbReference>
<dbReference type="SMART" id="SM01177">
    <property type="entry name" value="DUF4210"/>
    <property type="match status" value="1"/>
</dbReference>
<dbReference type="STRING" id="4829.A0A163K844"/>
<organism evidence="2">
    <name type="scientific">Absidia glauca</name>
    <name type="common">Pin mould</name>
    <dbReference type="NCBI Taxonomy" id="4829"/>
    <lineage>
        <taxon>Eukaryota</taxon>
        <taxon>Fungi</taxon>
        <taxon>Fungi incertae sedis</taxon>
        <taxon>Mucoromycota</taxon>
        <taxon>Mucoromycotina</taxon>
        <taxon>Mucoromycetes</taxon>
        <taxon>Mucorales</taxon>
        <taxon>Cunninghamellaceae</taxon>
        <taxon>Absidia</taxon>
    </lineage>
</organism>
<evidence type="ECO:0000313" key="2">
    <source>
        <dbReference type="EMBL" id="SAM05103.1"/>
    </source>
</evidence>
<evidence type="ECO:0000259" key="1">
    <source>
        <dbReference type="SMART" id="SM01177"/>
    </source>
</evidence>
<dbReference type="InterPro" id="IPR036570">
    <property type="entry name" value="HORMA_dom_sf"/>
</dbReference>
<keyword evidence="3" id="KW-1185">Reference proteome</keyword>
<evidence type="ECO:0000313" key="3">
    <source>
        <dbReference type="Proteomes" id="UP000078561"/>
    </source>
</evidence>
<dbReference type="InterPro" id="IPR051506">
    <property type="entry name" value="ATOS_Transcription_Regulators"/>
</dbReference>
<dbReference type="EMBL" id="LT554417">
    <property type="protein sequence ID" value="SAM05103.1"/>
    <property type="molecule type" value="Genomic_DNA"/>
</dbReference>
<dbReference type="InParanoid" id="A0A163K844"/>
<dbReference type="Pfam" id="PF13889">
    <property type="entry name" value="Chromosome_seg"/>
    <property type="match status" value="1"/>
</dbReference>
<dbReference type="OrthoDB" id="8625101at2759"/>
<dbReference type="Gene3D" id="3.30.900.10">
    <property type="entry name" value="HORMA domain"/>
    <property type="match status" value="1"/>
</dbReference>
<feature type="domain" description="Atos-like conserved" evidence="1">
    <location>
        <begin position="300"/>
        <end position="382"/>
    </location>
</feature>
<protein>
    <recommendedName>
        <fullName evidence="1">Atos-like conserved domain-containing protein</fullName>
    </recommendedName>
</protein>
<proteinExistence type="predicted"/>
<dbReference type="Proteomes" id="UP000078561">
    <property type="component" value="Unassembled WGS sequence"/>
</dbReference>
<gene>
    <name evidence="2" type="primary">ABSGL_10969.1 scaffold 12033</name>
</gene>
<dbReference type="InterPro" id="IPR033473">
    <property type="entry name" value="Atos-like_C"/>
</dbReference>
<dbReference type="Pfam" id="PF13915">
    <property type="entry name" value="DUF4210"/>
    <property type="match status" value="1"/>
</dbReference>
<accession>A0A163K844</accession>
<name>A0A163K844_ABSGL</name>